<gene>
    <name evidence="2" type="ORF">PHPALM_72</name>
</gene>
<protein>
    <submittedName>
        <fullName evidence="2">Integrase catalytic core protein</fullName>
    </submittedName>
</protein>
<name>A0A2P4YVQ5_9STRA</name>
<accession>A0A2P4YVQ5</accession>
<comment type="caution">
    <text evidence="2">The sequence shown here is derived from an EMBL/GenBank/DDBJ whole genome shotgun (WGS) entry which is preliminary data.</text>
</comment>
<sequence>MTTTLIQCMMIATVCDLLNPTSVQEALSSEHGVEWKRAMDTEYASLMENQTWDLVPRPSSTKNKPVNILTSLWILVLKRNEKGIIERHKARLAIKRYPQKYGLDYLETYSPVVRIESVRLVLLLALRLGLECRHVDFVTAFLNGVLCGMDIYMEQPRVCKLLKGIYGLNQVSRIWNNTLHKHLIMIGFKYKIYLTVYVDDIVIAADPRDIVKVKFRLKDLGRVKHLLGIEINYKPGKLLCISQTAYLERMLAKCGLAEAKPVRSPQFHNERTLPIEKDLKLVSDAAVPFREMVGPLQYLVNCIRPDLANAVRTLGRYGSAYTKENFRQAQSVMRYPGGTKHFGLVYRFSNAPEGDHAGCPETSKSVTGWGLRLNGNVWHWQSKKQSTVADDTCASELIAAHKCTKEIKWAQKMLRNLGI</sequence>
<evidence type="ECO:0000313" key="2">
    <source>
        <dbReference type="EMBL" id="POM81882.1"/>
    </source>
</evidence>
<keyword evidence="3" id="KW-1185">Reference proteome</keyword>
<dbReference type="CDD" id="cd09272">
    <property type="entry name" value="RNase_HI_RT_Ty1"/>
    <property type="match status" value="1"/>
</dbReference>
<evidence type="ECO:0000313" key="3">
    <source>
        <dbReference type="Proteomes" id="UP000237271"/>
    </source>
</evidence>
<dbReference type="InterPro" id="IPR043502">
    <property type="entry name" value="DNA/RNA_pol_sf"/>
</dbReference>
<dbReference type="EMBL" id="NCKW01000005">
    <property type="protein sequence ID" value="POM81882.1"/>
    <property type="molecule type" value="Genomic_DNA"/>
</dbReference>
<dbReference type="OrthoDB" id="126939at2759"/>
<reference evidence="2 3" key="1">
    <citation type="journal article" date="2017" name="Genome Biol. Evol.">
        <title>Phytophthora megakarya and P. palmivora, closely related causal agents of cacao black pod rot, underwent increases in genome sizes and gene numbers by different mechanisms.</title>
        <authorList>
            <person name="Ali S.S."/>
            <person name="Shao J."/>
            <person name="Lary D.J."/>
            <person name="Kronmiller B."/>
            <person name="Shen D."/>
            <person name="Strem M.D."/>
            <person name="Amoako-Attah I."/>
            <person name="Akrofi A.Y."/>
            <person name="Begoude B.A."/>
            <person name="Ten Hoopen G.M."/>
            <person name="Coulibaly K."/>
            <person name="Kebe B.I."/>
            <person name="Melnick R.L."/>
            <person name="Guiltinan M.J."/>
            <person name="Tyler B.M."/>
            <person name="Meinhardt L.W."/>
            <person name="Bailey B.A."/>
        </authorList>
    </citation>
    <scope>NUCLEOTIDE SEQUENCE [LARGE SCALE GENOMIC DNA]</scope>
    <source>
        <strain evidence="3">sbr112.9</strain>
    </source>
</reference>
<dbReference type="AlphaFoldDB" id="A0A2P4YVQ5"/>
<organism evidence="2 3">
    <name type="scientific">Phytophthora palmivora</name>
    <dbReference type="NCBI Taxonomy" id="4796"/>
    <lineage>
        <taxon>Eukaryota</taxon>
        <taxon>Sar</taxon>
        <taxon>Stramenopiles</taxon>
        <taxon>Oomycota</taxon>
        <taxon>Peronosporomycetes</taxon>
        <taxon>Peronosporales</taxon>
        <taxon>Peronosporaceae</taxon>
        <taxon>Phytophthora</taxon>
    </lineage>
</organism>
<dbReference type="PANTHER" id="PTHR11439">
    <property type="entry name" value="GAG-POL-RELATED RETROTRANSPOSON"/>
    <property type="match status" value="1"/>
</dbReference>
<dbReference type="InterPro" id="IPR013103">
    <property type="entry name" value="RVT_2"/>
</dbReference>
<dbReference type="Proteomes" id="UP000237271">
    <property type="component" value="Unassembled WGS sequence"/>
</dbReference>
<evidence type="ECO:0000259" key="1">
    <source>
        <dbReference type="Pfam" id="PF07727"/>
    </source>
</evidence>
<dbReference type="PANTHER" id="PTHR11439:SF467">
    <property type="entry name" value="INTEGRASE CATALYTIC DOMAIN-CONTAINING PROTEIN"/>
    <property type="match status" value="1"/>
</dbReference>
<feature type="domain" description="Reverse transcriptase Ty1/copia-type" evidence="1">
    <location>
        <begin position="49"/>
        <end position="265"/>
    </location>
</feature>
<dbReference type="SUPFAM" id="SSF56672">
    <property type="entry name" value="DNA/RNA polymerases"/>
    <property type="match status" value="1"/>
</dbReference>
<dbReference type="Pfam" id="PF07727">
    <property type="entry name" value="RVT_2"/>
    <property type="match status" value="1"/>
</dbReference>
<proteinExistence type="predicted"/>